<evidence type="ECO:0000256" key="1">
    <source>
        <dbReference type="SAM" id="MobiDB-lite"/>
    </source>
</evidence>
<dbReference type="EMBL" id="JAQQWI010000018">
    <property type="protein sequence ID" value="KAK8001126.1"/>
    <property type="molecule type" value="Genomic_DNA"/>
</dbReference>
<dbReference type="PANTHER" id="PTHR47643:SF2">
    <property type="entry name" value="TPR DOMAIN PROTEIN (AFU_ORTHOLOGUE AFUA_5G12710)"/>
    <property type="match status" value="1"/>
</dbReference>
<feature type="domain" description="SET" evidence="2">
    <location>
        <begin position="342"/>
        <end position="537"/>
    </location>
</feature>
<name>A0ABR1R6G6_9PEZI</name>
<dbReference type="Pfam" id="PF00856">
    <property type="entry name" value="SET"/>
    <property type="match status" value="1"/>
</dbReference>
<dbReference type="Gene3D" id="2.170.270.10">
    <property type="entry name" value="SET domain"/>
    <property type="match status" value="1"/>
</dbReference>
<evidence type="ECO:0000259" key="2">
    <source>
        <dbReference type="PROSITE" id="PS50280"/>
    </source>
</evidence>
<dbReference type="Proteomes" id="UP001396898">
    <property type="component" value="Unassembled WGS sequence"/>
</dbReference>
<dbReference type="InterPro" id="IPR053209">
    <property type="entry name" value="Gramillin-biosynth_MTr"/>
</dbReference>
<dbReference type="PROSITE" id="PS50280">
    <property type="entry name" value="SET"/>
    <property type="match status" value="1"/>
</dbReference>
<keyword evidence="4" id="KW-1185">Reference proteome</keyword>
<protein>
    <recommendedName>
        <fullName evidence="2">SET domain-containing protein</fullName>
    </recommendedName>
</protein>
<evidence type="ECO:0000313" key="4">
    <source>
        <dbReference type="Proteomes" id="UP001396898"/>
    </source>
</evidence>
<accession>A0ABR1R6G6</accession>
<dbReference type="SUPFAM" id="SSF48452">
    <property type="entry name" value="TPR-like"/>
    <property type="match status" value="1"/>
</dbReference>
<dbReference type="InterPro" id="IPR046341">
    <property type="entry name" value="SET_dom_sf"/>
</dbReference>
<proteinExistence type="predicted"/>
<evidence type="ECO:0000313" key="3">
    <source>
        <dbReference type="EMBL" id="KAK8001126.1"/>
    </source>
</evidence>
<sequence>MDAVHIPDDSQYVEHFNQLLAAAERASHRKGESVTDHPPAQETVASFLWNLQMNRAERSDPSSHCLMATTQVPAPYPPCTRSLRDLKPTMISAMKLETHHRGTKPLLRVMTPPDRMNAAMVIVEDQEGTAVLLQLYHLPELSVVPTEYILYEDRVCILKEPYFKTTTYGSYSLRVDHVNDLVWLAPDDEHIPAKWRRKRPSGPKASLDTRMQGNNAVQKGDWAKADILYSLAINTAATLELGRFENALADAVKASLDDKSQSSEKALFREAKALYAIGNYRGCMEKLVVLAKEFPDNQAVKPELDRAQARLREQLTGVFPFRRMYKEAEAGIPLIDCATYIGPVEIRTSPGRGRGLFTTSAVAAGDLLLCEKAFSYCYVGDDNPESIRKETILMDLGSKTMTVGGQAQLISQTIQELLHNPKASKKFLELNHGEYQAVSADEVDGRPVVDSFFVTKTVLVNSFSAPRTARANFRAVALQIGEIKDRISHGTSGIWIMASYLNHSCVGNCRRSFIGDMHIIRATRDIPPGTELFFNYRQGEASTSHAETQRIFKNWGFQCDCALCLAKMATSDGTLKRRKELLSQLKYIVRRSVDPRSIDTQRALAVLEKIESTYETPVRMAPSTVDPGSAGTPPAQIITPRLELWDPYFGLGSHLLNMGKKAEAVRVTCKGLEALGFVITATPPSGGVGGKSNKKKAGNSTSDSVSGAGQLVVESWGMIVDYVVPAFLTLFRAYEATVPDLAHKAREYAATAYSMLVGENETFYDEIPEFLL</sequence>
<dbReference type="SUPFAM" id="SSF82199">
    <property type="entry name" value="SET domain"/>
    <property type="match status" value="1"/>
</dbReference>
<dbReference type="InterPro" id="IPR011990">
    <property type="entry name" value="TPR-like_helical_dom_sf"/>
</dbReference>
<dbReference type="InterPro" id="IPR001214">
    <property type="entry name" value="SET_dom"/>
</dbReference>
<organism evidence="3 4">
    <name type="scientific">Apiospora marii</name>
    <dbReference type="NCBI Taxonomy" id="335849"/>
    <lineage>
        <taxon>Eukaryota</taxon>
        <taxon>Fungi</taxon>
        <taxon>Dikarya</taxon>
        <taxon>Ascomycota</taxon>
        <taxon>Pezizomycotina</taxon>
        <taxon>Sordariomycetes</taxon>
        <taxon>Xylariomycetidae</taxon>
        <taxon>Amphisphaeriales</taxon>
        <taxon>Apiosporaceae</taxon>
        <taxon>Apiospora</taxon>
    </lineage>
</organism>
<comment type="caution">
    <text evidence="3">The sequence shown here is derived from an EMBL/GenBank/DDBJ whole genome shotgun (WGS) entry which is preliminary data.</text>
</comment>
<dbReference type="Gene3D" id="1.25.40.10">
    <property type="entry name" value="Tetratricopeptide repeat domain"/>
    <property type="match status" value="1"/>
</dbReference>
<feature type="region of interest" description="Disordered" evidence="1">
    <location>
        <begin position="687"/>
        <end position="706"/>
    </location>
</feature>
<gene>
    <name evidence="3" type="ORF">PG991_013348</name>
</gene>
<dbReference type="CDD" id="cd20071">
    <property type="entry name" value="SET_SMYD"/>
    <property type="match status" value="1"/>
</dbReference>
<dbReference type="SMART" id="SM00317">
    <property type="entry name" value="SET"/>
    <property type="match status" value="1"/>
</dbReference>
<dbReference type="PANTHER" id="PTHR47643">
    <property type="entry name" value="TPR DOMAIN PROTEIN (AFU_ORTHOLOGUE AFUA_5G12710)"/>
    <property type="match status" value="1"/>
</dbReference>
<reference evidence="3 4" key="1">
    <citation type="submission" date="2023-01" db="EMBL/GenBank/DDBJ databases">
        <title>Analysis of 21 Apiospora genomes using comparative genomics revels a genus with tremendous synthesis potential of carbohydrate active enzymes and secondary metabolites.</title>
        <authorList>
            <person name="Sorensen T."/>
        </authorList>
    </citation>
    <scope>NUCLEOTIDE SEQUENCE [LARGE SCALE GENOMIC DNA]</scope>
    <source>
        <strain evidence="3 4">CBS 20057</strain>
    </source>
</reference>